<evidence type="ECO:0000256" key="3">
    <source>
        <dbReference type="ARBA" id="ARBA00022989"/>
    </source>
</evidence>
<dbReference type="InterPro" id="IPR026841">
    <property type="entry name" value="Aur1/Ipt1"/>
</dbReference>
<dbReference type="OrthoDB" id="2566866at2759"/>
<evidence type="ECO:0000256" key="4">
    <source>
        <dbReference type="ARBA" id="ARBA00023136"/>
    </source>
</evidence>
<evidence type="ECO:0000256" key="2">
    <source>
        <dbReference type="ARBA" id="ARBA00022692"/>
    </source>
</evidence>
<comment type="caution">
    <text evidence="7">The sequence shown here is derived from an EMBL/GenBank/DDBJ whole genome shotgun (WGS) entry which is preliminary data.</text>
</comment>
<dbReference type="GO" id="GO:0016020">
    <property type="term" value="C:membrane"/>
    <property type="evidence" value="ECO:0007669"/>
    <property type="project" value="UniProtKB-SubCell"/>
</dbReference>
<feature type="transmembrane region" description="Helical" evidence="5">
    <location>
        <begin position="200"/>
        <end position="220"/>
    </location>
</feature>
<feature type="transmembrane region" description="Helical" evidence="5">
    <location>
        <begin position="121"/>
        <end position="142"/>
    </location>
</feature>
<gene>
    <name evidence="7" type="ORF">F5X68DRAFT_198054</name>
</gene>
<comment type="subcellular location">
    <subcellularLocation>
        <location evidence="1">Membrane</location>
        <topology evidence="1">Multi-pass membrane protein</topology>
    </subcellularLocation>
</comment>
<feature type="domain" description="Inositolphosphotransferase Aur1/Ipt1" evidence="6">
    <location>
        <begin position="182"/>
        <end position="307"/>
    </location>
</feature>
<feature type="transmembrane region" description="Helical" evidence="5">
    <location>
        <begin position="323"/>
        <end position="344"/>
    </location>
</feature>
<dbReference type="Pfam" id="PF14378">
    <property type="entry name" value="PAP2_3"/>
    <property type="match status" value="1"/>
</dbReference>
<evidence type="ECO:0000313" key="8">
    <source>
        <dbReference type="Proteomes" id="UP000770015"/>
    </source>
</evidence>
<feature type="transmembrane region" description="Helical" evidence="5">
    <location>
        <begin position="350"/>
        <end position="372"/>
    </location>
</feature>
<organism evidence="7 8">
    <name type="scientific">Plectosphaerella plurivora</name>
    <dbReference type="NCBI Taxonomy" id="936078"/>
    <lineage>
        <taxon>Eukaryota</taxon>
        <taxon>Fungi</taxon>
        <taxon>Dikarya</taxon>
        <taxon>Ascomycota</taxon>
        <taxon>Pezizomycotina</taxon>
        <taxon>Sordariomycetes</taxon>
        <taxon>Hypocreomycetidae</taxon>
        <taxon>Glomerellales</taxon>
        <taxon>Plectosphaerellaceae</taxon>
        <taxon>Plectosphaerella</taxon>
    </lineage>
</organism>
<keyword evidence="3 5" id="KW-1133">Transmembrane helix</keyword>
<dbReference type="CDD" id="cd03386">
    <property type="entry name" value="PAP2_Aur1_like"/>
    <property type="match status" value="1"/>
</dbReference>
<feature type="transmembrane region" description="Helical" evidence="5">
    <location>
        <begin position="232"/>
        <end position="250"/>
    </location>
</feature>
<evidence type="ECO:0000313" key="7">
    <source>
        <dbReference type="EMBL" id="KAH6695184.1"/>
    </source>
</evidence>
<sequence length="398" mass="45950">MTQPPGPDMGKPQWEAHTWLEPIVVAGIMLGSCYVNRRRDYTIRRTGEEQASLDHPKLEAHDDLDFADSFDEESLPSLGSTTLRTHQPPKERSCCGTIVRTPNSSRFANNWQSRFLQKYPFLVEMFYWAINFVTYAGCKALGEVLFSHDGVWELSKKHGIFVLWLEHESFFSWLFPLREVDVQQFFMNHHPDLLTFLNRMYSLVHIPATVSFISWYYYAAPSHDHFVTMRRMMTLTNFLSFGIFTAWPCMPPRLLPEEFGFFDTVRRDSAQSVWASGKFFNQLAAFPSLHFGYSFCVGVTLVYHSGVFRRLGLGRREKRMSKLWQIAYVLLGVLYPAFVLTIIVATANHYWFDAMAGGIVVGIAFLCNRIFLALLPLEDIFLWCVRLEKPVPTTGMRG</sequence>
<accession>A0A9P8VK83</accession>
<reference evidence="7" key="1">
    <citation type="journal article" date="2021" name="Nat. Commun.">
        <title>Genetic determinants of endophytism in the Arabidopsis root mycobiome.</title>
        <authorList>
            <person name="Mesny F."/>
            <person name="Miyauchi S."/>
            <person name="Thiergart T."/>
            <person name="Pickel B."/>
            <person name="Atanasova L."/>
            <person name="Karlsson M."/>
            <person name="Huettel B."/>
            <person name="Barry K.W."/>
            <person name="Haridas S."/>
            <person name="Chen C."/>
            <person name="Bauer D."/>
            <person name="Andreopoulos W."/>
            <person name="Pangilinan J."/>
            <person name="LaButti K."/>
            <person name="Riley R."/>
            <person name="Lipzen A."/>
            <person name="Clum A."/>
            <person name="Drula E."/>
            <person name="Henrissat B."/>
            <person name="Kohler A."/>
            <person name="Grigoriev I.V."/>
            <person name="Martin F.M."/>
            <person name="Hacquard S."/>
        </authorList>
    </citation>
    <scope>NUCLEOTIDE SEQUENCE</scope>
    <source>
        <strain evidence="7">MPI-SDFR-AT-0117</strain>
    </source>
</reference>
<proteinExistence type="predicted"/>
<dbReference type="PANTHER" id="PTHR31310:SF10">
    <property type="entry name" value="INOSITOLPHOSPHOTRANSFERASE AUR1_IPT1 DOMAIN-CONTAINING PROTEIN"/>
    <property type="match status" value="1"/>
</dbReference>
<protein>
    <submittedName>
        <fullName evidence="7">PAP2 superfamily-domain-containing protein</fullName>
    </submittedName>
</protein>
<dbReference type="PANTHER" id="PTHR31310">
    <property type="match status" value="1"/>
</dbReference>
<dbReference type="Proteomes" id="UP000770015">
    <property type="component" value="Unassembled WGS sequence"/>
</dbReference>
<dbReference type="InterPro" id="IPR052185">
    <property type="entry name" value="IPC_Synthase-Related"/>
</dbReference>
<feature type="transmembrane region" description="Helical" evidence="5">
    <location>
        <begin position="283"/>
        <end position="303"/>
    </location>
</feature>
<dbReference type="AlphaFoldDB" id="A0A9P8VK83"/>
<name>A0A9P8VK83_9PEZI</name>
<keyword evidence="4 5" id="KW-0472">Membrane</keyword>
<evidence type="ECO:0000256" key="5">
    <source>
        <dbReference type="SAM" id="Phobius"/>
    </source>
</evidence>
<dbReference type="EMBL" id="JAGSXJ010000002">
    <property type="protein sequence ID" value="KAH6695184.1"/>
    <property type="molecule type" value="Genomic_DNA"/>
</dbReference>
<evidence type="ECO:0000259" key="6">
    <source>
        <dbReference type="Pfam" id="PF14378"/>
    </source>
</evidence>
<evidence type="ECO:0000256" key="1">
    <source>
        <dbReference type="ARBA" id="ARBA00004141"/>
    </source>
</evidence>
<feature type="transmembrane region" description="Helical" evidence="5">
    <location>
        <begin position="16"/>
        <end position="35"/>
    </location>
</feature>
<keyword evidence="8" id="KW-1185">Reference proteome</keyword>
<keyword evidence="2 5" id="KW-0812">Transmembrane</keyword>